<evidence type="ECO:0000313" key="2">
    <source>
        <dbReference type="EMBL" id="KRN50590.1"/>
    </source>
</evidence>
<keyword evidence="3" id="KW-1185">Reference proteome</keyword>
<keyword evidence="1" id="KW-0812">Transmembrane</keyword>
<accession>A0A0R2HE37</accession>
<evidence type="ECO:0008006" key="4">
    <source>
        <dbReference type="Google" id="ProtNLM"/>
    </source>
</evidence>
<gene>
    <name evidence="2" type="ORF">IV49_GL001908</name>
</gene>
<feature type="transmembrane region" description="Helical" evidence="1">
    <location>
        <begin position="33"/>
        <end position="52"/>
    </location>
</feature>
<protein>
    <recommendedName>
        <fullName evidence="4">Major facilitator superfamily (MFS) profile domain-containing protein</fullName>
    </recommendedName>
</protein>
<dbReference type="PATRIC" id="fig|1410657.5.peg.1970"/>
<dbReference type="RefSeq" id="WP_031588916.1">
    <property type="nucleotide sequence ID" value="NZ_JNKN01000007.1"/>
</dbReference>
<dbReference type="Proteomes" id="UP000051841">
    <property type="component" value="Unassembled WGS sequence"/>
</dbReference>
<organism evidence="2 3">
    <name type="scientific">Kandleria vitulina DSM 20405</name>
    <dbReference type="NCBI Taxonomy" id="1410657"/>
    <lineage>
        <taxon>Bacteria</taxon>
        <taxon>Bacillati</taxon>
        <taxon>Bacillota</taxon>
        <taxon>Erysipelotrichia</taxon>
        <taxon>Erysipelotrichales</taxon>
        <taxon>Coprobacillaceae</taxon>
        <taxon>Kandleria</taxon>
    </lineage>
</organism>
<sequence length="67" mass="6859">MSGSSLSIVFSLAVGPITLIGGGKLIKKVGTSVLIIVGSIWFGLGMIISGFSNSKIMLMGDLAYPVD</sequence>
<keyword evidence="1" id="KW-0472">Membrane</keyword>
<reference evidence="2 3" key="1">
    <citation type="journal article" date="2015" name="Genome Announc.">
        <title>Expanding the biotechnology potential of lactobacilli through comparative genomics of 213 strains and associated genera.</title>
        <authorList>
            <person name="Sun Z."/>
            <person name="Harris H.M."/>
            <person name="McCann A."/>
            <person name="Guo C."/>
            <person name="Argimon S."/>
            <person name="Zhang W."/>
            <person name="Yang X."/>
            <person name="Jeffery I.B."/>
            <person name="Cooney J.C."/>
            <person name="Kagawa T.F."/>
            <person name="Liu W."/>
            <person name="Song Y."/>
            <person name="Salvetti E."/>
            <person name="Wrobel A."/>
            <person name="Rasinkangas P."/>
            <person name="Parkhill J."/>
            <person name="Rea M.C."/>
            <person name="O'Sullivan O."/>
            <person name="Ritari J."/>
            <person name="Douillard F.P."/>
            <person name="Paul Ross R."/>
            <person name="Yang R."/>
            <person name="Briner A.E."/>
            <person name="Felis G.E."/>
            <person name="de Vos W.M."/>
            <person name="Barrangou R."/>
            <person name="Klaenhammer T.R."/>
            <person name="Caufield P.W."/>
            <person name="Cui Y."/>
            <person name="Zhang H."/>
            <person name="O'Toole P.W."/>
        </authorList>
    </citation>
    <scope>NUCLEOTIDE SEQUENCE [LARGE SCALE GENOMIC DNA]</scope>
    <source>
        <strain evidence="2 3">DSM 20405</strain>
    </source>
</reference>
<name>A0A0R2HE37_9FIRM</name>
<evidence type="ECO:0000256" key="1">
    <source>
        <dbReference type="SAM" id="Phobius"/>
    </source>
</evidence>
<proteinExistence type="predicted"/>
<evidence type="ECO:0000313" key="3">
    <source>
        <dbReference type="Proteomes" id="UP000051841"/>
    </source>
</evidence>
<dbReference type="EMBL" id="JQBL01000007">
    <property type="protein sequence ID" value="KRN50590.1"/>
    <property type="molecule type" value="Genomic_DNA"/>
</dbReference>
<keyword evidence="1" id="KW-1133">Transmembrane helix</keyword>
<comment type="caution">
    <text evidence="2">The sequence shown here is derived from an EMBL/GenBank/DDBJ whole genome shotgun (WGS) entry which is preliminary data.</text>
</comment>
<dbReference type="AlphaFoldDB" id="A0A0R2HE37"/>
<feature type="transmembrane region" description="Helical" evidence="1">
    <location>
        <begin position="6"/>
        <end position="26"/>
    </location>
</feature>